<comment type="caution">
    <text evidence="2">The sequence shown here is derived from an EMBL/GenBank/DDBJ whole genome shotgun (WGS) entry which is preliminary data.</text>
</comment>
<evidence type="ECO:0000313" key="3">
    <source>
        <dbReference type="Proteomes" id="UP001634394"/>
    </source>
</evidence>
<gene>
    <name evidence="2" type="ORF">ACJMK2_037289</name>
</gene>
<evidence type="ECO:0000256" key="1">
    <source>
        <dbReference type="SAM" id="MobiDB-lite"/>
    </source>
</evidence>
<organism evidence="2 3">
    <name type="scientific">Sinanodonta woodiana</name>
    <name type="common">Chinese pond mussel</name>
    <name type="synonym">Anodonta woodiana</name>
    <dbReference type="NCBI Taxonomy" id="1069815"/>
    <lineage>
        <taxon>Eukaryota</taxon>
        <taxon>Metazoa</taxon>
        <taxon>Spiralia</taxon>
        <taxon>Lophotrochozoa</taxon>
        <taxon>Mollusca</taxon>
        <taxon>Bivalvia</taxon>
        <taxon>Autobranchia</taxon>
        <taxon>Heteroconchia</taxon>
        <taxon>Palaeoheterodonta</taxon>
        <taxon>Unionida</taxon>
        <taxon>Unionoidea</taxon>
        <taxon>Unionidae</taxon>
        <taxon>Unioninae</taxon>
        <taxon>Sinanodonta</taxon>
    </lineage>
</organism>
<sequence length="362" mass="39598">MNSNRHAIRKANKIISMAKGVSPLQPHNVSLTDAKITTPFVKVMGFLTPSPTSKLIIERKVVVVSLIPDEISLIPDEISLVPDEISISPGQTINSSNNETTRSRNILTPAKIGKTTATTTTITTTTITSLNNATSGLEILNITNPTKVHQLTFNQEIEDLMDLMGSNYAFNEYLEGMDLLDIINNDTNTNATPNSNKKDSDNDETNDDYNSISSTPPKCILPLSLLFPTTTSPPETICPPLANYKLSTNNSNPTKSNEIPLKSVLPGPSKDLILKDLIYDSPKKSGTENDSGTDTQMLEPTVNKQLTKIKVTSNPSTTTNKGKAPLNDIFKAKRYKQIGVEAPKTNYNQQNLRENLNSMVKP</sequence>
<protein>
    <submittedName>
        <fullName evidence="2">Uncharacterized protein</fullName>
    </submittedName>
</protein>
<proteinExistence type="predicted"/>
<accession>A0ABD3WJT8</accession>
<dbReference type="EMBL" id="JBJQND010000006">
    <property type="protein sequence ID" value="KAL3874247.1"/>
    <property type="molecule type" value="Genomic_DNA"/>
</dbReference>
<dbReference type="AlphaFoldDB" id="A0ABD3WJT8"/>
<name>A0ABD3WJT8_SINWO</name>
<reference evidence="2 3" key="1">
    <citation type="submission" date="2024-11" db="EMBL/GenBank/DDBJ databases">
        <title>Chromosome-level genome assembly of the freshwater bivalve Anodonta woodiana.</title>
        <authorList>
            <person name="Chen X."/>
        </authorList>
    </citation>
    <scope>NUCLEOTIDE SEQUENCE [LARGE SCALE GENOMIC DNA]</scope>
    <source>
        <strain evidence="2">MN2024</strain>
        <tissue evidence="2">Gills</tissue>
    </source>
</reference>
<feature type="region of interest" description="Disordered" evidence="1">
    <location>
        <begin position="188"/>
        <end position="214"/>
    </location>
</feature>
<evidence type="ECO:0000313" key="2">
    <source>
        <dbReference type="EMBL" id="KAL3874247.1"/>
    </source>
</evidence>
<dbReference type="Proteomes" id="UP001634394">
    <property type="component" value="Unassembled WGS sequence"/>
</dbReference>
<keyword evidence="3" id="KW-1185">Reference proteome</keyword>